<name>A0A0M4T7Q0_9GAMM</name>
<reference evidence="11 12" key="1">
    <citation type="submission" date="2015-09" db="EMBL/GenBank/DDBJ databases">
        <title>Complete genome of Psychrobacter urativorans R10.10B.</title>
        <authorList>
            <person name="See-Too W.S."/>
            <person name="Chan K.G."/>
        </authorList>
    </citation>
    <scope>NUCLEOTIDE SEQUENCE [LARGE SCALE GENOMIC DNA]</scope>
    <source>
        <strain evidence="11 12">R10.10B</strain>
    </source>
</reference>
<feature type="transmembrane region" description="Helical" evidence="8">
    <location>
        <begin position="12"/>
        <end position="33"/>
    </location>
</feature>
<dbReference type="PANTHER" id="PTHR45339:SF1">
    <property type="entry name" value="HYBRID SIGNAL TRANSDUCTION HISTIDINE KINASE J"/>
    <property type="match status" value="1"/>
</dbReference>
<dbReference type="InterPro" id="IPR004358">
    <property type="entry name" value="Sig_transdc_His_kin-like_C"/>
</dbReference>
<dbReference type="Gene3D" id="3.40.50.2300">
    <property type="match status" value="1"/>
</dbReference>
<dbReference type="Pfam" id="PF00072">
    <property type="entry name" value="Response_reg"/>
    <property type="match status" value="1"/>
</dbReference>
<dbReference type="InterPro" id="IPR003594">
    <property type="entry name" value="HATPase_dom"/>
</dbReference>
<evidence type="ECO:0000256" key="5">
    <source>
        <dbReference type="PROSITE-ProRule" id="PRU00169"/>
    </source>
</evidence>
<gene>
    <name evidence="11" type="ORF">AOC03_06410</name>
</gene>
<dbReference type="EC" id="2.7.13.3" evidence="2"/>
<evidence type="ECO:0000313" key="11">
    <source>
        <dbReference type="EMBL" id="ALF59709.1"/>
    </source>
</evidence>
<dbReference type="InterPro" id="IPR036097">
    <property type="entry name" value="HisK_dim/P_sf"/>
</dbReference>
<dbReference type="SUPFAM" id="SSF52172">
    <property type="entry name" value="CheY-like"/>
    <property type="match status" value="1"/>
</dbReference>
<evidence type="ECO:0000313" key="12">
    <source>
        <dbReference type="Proteomes" id="UP000059847"/>
    </source>
</evidence>
<dbReference type="PANTHER" id="PTHR45339">
    <property type="entry name" value="HYBRID SIGNAL TRANSDUCTION HISTIDINE KINASE J"/>
    <property type="match status" value="1"/>
</dbReference>
<dbReference type="SMART" id="SM00388">
    <property type="entry name" value="HisKA"/>
    <property type="match status" value="1"/>
</dbReference>
<dbReference type="Gene3D" id="1.10.287.130">
    <property type="match status" value="1"/>
</dbReference>
<evidence type="ECO:0000256" key="3">
    <source>
        <dbReference type="ARBA" id="ARBA00022553"/>
    </source>
</evidence>
<keyword evidence="6" id="KW-0175">Coiled coil</keyword>
<dbReference type="InterPro" id="IPR011006">
    <property type="entry name" value="CheY-like_superfamily"/>
</dbReference>
<dbReference type="InterPro" id="IPR003661">
    <property type="entry name" value="HisK_dim/P_dom"/>
</dbReference>
<evidence type="ECO:0000256" key="6">
    <source>
        <dbReference type="SAM" id="Coils"/>
    </source>
</evidence>
<feature type="transmembrane region" description="Helical" evidence="8">
    <location>
        <begin position="157"/>
        <end position="176"/>
    </location>
</feature>
<keyword evidence="8" id="KW-1133">Transmembrane helix</keyword>
<dbReference type="SUPFAM" id="SSF55874">
    <property type="entry name" value="ATPase domain of HSP90 chaperone/DNA topoisomerase II/histidine kinase"/>
    <property type="match status" value="1"/>
</dbReference>
<dbReference type="STRING" id="45610.AOC03_06410"/>
<evidence type="ECO:0000256" key="4">
    <source>
        <dbReference type="ARBA" id="ARBA00023012"/>
    </source>
</evidence>
<dbReference type="Pfam" id="PF02518">
    <property type="entry name" value="HATPase_c"/>
    <property type="match status" value="2"/>
</dbReference>
<dbReference type="RefSeq" id="WP_062534330.1">
    <property type="nucleotide sequence ID" value="NZ_CP012678.1"/>
</dbReference>
<evidence type="ECO:0000256" key="2">
    <source>
        <dbReference type="ARBA" id="ARBA00012438"/>
    </source>
</evidence>
<organism evidence="11 12">
    <name type="scientific">Psychrobacter urativorans</name>
    <dbReference type="NCBI Taxonomy" id="45610"/>
    <lineage>
        <taxon>Bacteria</taxon>
        <taxon>Pseudomonadati</taxon>
        <taxon>Pseudomonadota</taxon>
        <taxon>Gammaproteobacteria</taxon>
        <taxon>Moraxellales</taxon>
        <taxon>Moraxellaceae</taxon>
        <taxon>Psychrobacter</taxon>
    </lineage>
</organism>
<dbReference type="KEGG" id="pur:AOC03_06410"/>
<sequence>MQQFQSLKRILIFYSLTLLIMLVLYYAMMFVILRSNTEQHSQTVFETLGHEFSEPSVITDHDIEKLLARPIFQNISYQLILMLPSGQTYIYRHTRPNERKFTTVSFPNIKSQTADTTSTYKLTSSNLMGMFNLKNGQRLYIVLRHQPLQVNLISYQYWLPLMTAIMLFITALLYMLKRRDNWEQLLLYADNLTTSTQETYTPPPFDEAKSTIEFLRLGHTLSRISYQLHHKHRRIKTLSHRLERLVDHAPLPMLMIMRQGHISFFNQRFEQLFTTVFQRDVTYMLTDFVTGSDKATQQHLQKIDSQRVARTLLVYGLEDKQAYQLHLSPWFGDHGQIHGFTVMLNNVNELVAQNANLKQQQQQQHQQILELKQLKVVIGHELRTPLNAIIGTLDLIEPRALSAKQQEILSTLMQSSHSMLAMLNDMLDMAKIEAGKLQLVQEPVDIFKLSQHVTDLMVGNARHQGIELLYFFMPTCPRYINTDTNRLRQIIQNLLDNAVKFTPSGYVALTVEPISDERIQLIINDRLKGASFSRAATDSASSADNQSLENATNTQQTWLHFRIQDTGIGISATEQSQIFAYFNQANAQISEQFGGTGLGLAISSSFVQLLGGFIQLTSEKGSGSCFHLYLPMHKPTYQPIYHFHDGLKQVHLIAIVNHSISATYLQRLCQQLSIRATIYSTFDNAAVQSLTEQLAQHPQTYAPVLLIDYEYYLANTEGKTTNTVINEEVALPSVTSIQRDQTATDADADADKATENDVLHIDFYDWIQSTRLPKILLSMKPERSIPSALLDHFDGFLSKPLDITRLLSELMRLTQPTLETLAIDDTANSSNDKDVDNKSSVNRGIDSQHTKVNQHADNELPAEKETTANDIANNNANKPLILVVEDNLTNQKITCKLLSRLGYDSVVAENGLQALEKLKQQRQAFALILMDCRMPVMDGLQATQAIRTQGDNITIIALTANNSDDDREACLAVGMDEFLTKPINKEQLQAVLQRFINR</sequence>
<dbReference type="CDD" id="cd16922">
    <property type="entry name" value="HATPase_EvgS-ArcB-TorS-like"/>
    <property type="match status" value="1"/>
</dbReference>
<feature type="domain" description="Histidine kinase" evidence="9">
    <location>
        <begin position="377"/>
        <end position="634"/>
    </location>
</feature>
<dbReference type="PROSITE" id="PS50110">
    <property type="entry name" value="RESPONSE_REGULATORY"/>
    <property type="match status" value="1"/>
</dbReference>
<dbReference type="InterPro" id="IPR035965">
    <property type="entry name" value="PAS-like_dom_sf"/>
</dbReference>
<dbReference type="CDD" id="cd00082">
    <property type="entry name" value="HisKA"/>
    <property type="match status" value="1"/>
</dbReference>
<dbReference type="PRINTS" id="PR00344">
    <property type="entry name" value="BCTRLSENSOR"/>
</dbReference>
<keyword evidence="4" id="KW-0902">Two-component regulatory system</keyword>
<dbReference type="Proteomes" id="UP000059847">
    <property type="component" value="Chromosome"/>
</dbReference>
<dbReference type="PROSITE" id="PS50109">
    <property type="entry name" value="HIS_KIN"/>
    <property type="match status" value="1"/>
</dbReference>
<evidence type="ECO:0000259" key="10">
    <source>
        <dbReference type="PROSITE" id="PS50110"/>
    </source>
</evidence>
<proteinExistence type="predicted"/>
<dbReference type="AlphaFoldDB" id="A0A0M4T7Q0"/>
<dbReference type="InterPro" id="IPR036890">
    <property type="entry name" value="HATPase_C_sf"/>
</dbReference>
<dbReference type="SUPFAM" id="SSF47384">
    <property type="entry name" value="Homodimeric domain of signal transducing histidine kinase"/>
    <property type="match status" value="1"/>
</dbReference>
<keyword evidence="8" id="KW-0812">Transmembrane</keyword>
<dbReference type="SMART" id="SM00387">
    <property type="entry name" value="HATPase_c"/>
    <property type="match status" value="1"/>
</dbReference>
<dbReference type="GO" id="GO:0000155">
    <property type="term" value="F:phosphorelay sensor kinase activity"/>
    <property type="evidence" value="ECO:0007669"/>
    <property type="project" value="InterPro"/>
</dbReference>
<dbReference type="Pfam" id="PF00512">
    <property type="entry name" value="HisKA"/>
    <property type="match status" value="1"/>
</dbReference>
<feature type="modified residue" description="4-aspartylphosphate" evidence="5">
    <location>
        <position position="931"/>
    </location>
</feature>
<dbReference type="EMBL" id="CP012678">
    <property type="protein sequence ID" value="ALF59709.1"/>
    <property type="molecule type" value="Genomic_DNA"/>
</dbReference>
<dbReference type="OrthoDB" id="9797243at2"/>
<dbReference type="Gene3D" id="3.30.565.10">
    <property type="entry name" value="Histidine kinase-like ATPase, C-terminal domain"/>
    <property type="match status" value="1"/>
</dbReference>
<dbReference type="InterPro" id="IPR005467">
    <property type="entry name" value="His_kinase_dom"/>
</dbReference>
<dbReference type="InterPro" id="IPR001789">
    <property type="entry name" value="Sig_transdc_resp-reg_receiver"/>
</dbReference>
<evidence type="ECO:0000256" key="1">
    <source>
        <dbReference type="ARBA" id="ARBA00000085"/>
    </source>
</evidence>
<protein>
    <recommendedName>
        <fullName evidence="2">histidine kinase</fullName>
        <ecNumber evidence="2">2.7.13.3</ecNumber>
    </recommendedName>
</protein>
<evidence type="ECO:0000256" key="8">
    <source>
        <dbReference type="SAM" id="Phobius"/>
    </source>
</evidence>
<dbReference type="SUPFAM" id="SSF55785">
    <property type="entry name" value="PYP-like sensor domain (PAS domain)"/>
    <property type="match status" value="1"/>
</dbReference>
<accession>A0A0M4T7Q0</accession>
<feature type="domain" description="Response regulatory" evidence="10">
    <location>
        <begin position="880"/>
        <end position="996"/>
    </location>
</feature>
<comment type="catalytic activity">
    <reaction evidence="1">
        <text>ATP + protein L-histidine = ADP + protein N-phospho-L-histidine.</text>
        <dbReference type="EC" id="2.7.13.3"/>
    </reaction>
</comment>
<feature type="compositionally biased region" description="Basic and acidic residues" evidence="7">
    <location>
        <begin position="846"/>
        <end position="859"/>
    </location>
</feature>
<dbReference type="CDD" id="cd17546">
    <property type="entry name" value="REC_hyHK_CKI1_RcsC-like"/>
    <property type="match status" value="1"/>
</dbReference>
<feature type="region of interest" description="Disordered" evidence="7">
    <location>
        <begin position="824"/>
        <end position="859"/>
    </location>
</feature>
<feature type="coiled-coil region" evidence="6">
    <location>
        <begin position="347"/>
        <end position="374"/>
    </location>
</feature>
<evidence type="ECO:0000256" key="7">
    <source>
        <dbReference type="SAM" id="MobiDB-lite"/>
    </source>
</evidence>
<keyword evidence="12" id="KW-1185">Reference proteome</keyword>
<dbReference type="Gene3D" id="3.30.450.20">
    <property type="entry name" value="PAS domain"/>
    <property type="match status" value="1"/>
</dbReference>
<keyword evidence="8" id="KW-0472">Membrane</keyword>
<keyword evidence="3 5" id="KW-0597">Phosphoprotein</keyword>
<evidence type="ECO:0000259" key="9">
    <source>
        <dbReference type="PROSITE" id="PS50109"/>
    </source>
</evidence>
<dbReference type="SMART" id="SM00448">
    <property type="entry name" value="REC"/>
    <property type="match status" value="1"/>
</dbReference>